<dbReference type="PANTHER" id="PTHR43581:SF2">
    <property type="entry name" value="EXCINUCLEASE ATPASE SUBUNIT"/>
    <property type="match status" value="1"/>
</dbReference>
<evidence type="ECO:0000259" key="1">
    <source>
        <dbReference type="Pfam" id="PF13175"/>
    </source>
</evidence>
<dbReference type="Gene3D" id="3.40.50.300">
    <property type="entry name" value="P-loop containing nucleotide triphosphate hydrolases"/>
    <property type="match status" value="1"/>
</dbReference>
<gene>
    <name evidence="2" type="ORF">GLX28_06915</name>
</gene>
<sequence length="425" mass="47921">MESLVVRGFAGIKDANINIGQFTVFIGHQASGKSVCAKLIYYFRQIISGLALEAASGSTKTDIRKKHKANFIKYFPNTSWGTEQFSITYTLYAVKFTVKSKHNKAGISIDISYSETYDKILESLRKEMRKYEDINDGGYVRIVNVNGEDRYIDISPTSLMLEIGRKNISDSYVNTNYFVPAGRSFFSTLQSNVFSFISTSIDMDPFLIEFGRLYERMRNSYSNRRMGSYRNTAQDLQVFKKIVKGEYARISGQDYISSSGNRSIPIGSTSSGQQEVLPLLILLTSIKQGLQNRGANVFIEEPEAHLFPDTQKELIDYIFSSMEKNAGICLITTHSPYILSEINNMMYRGYLIKRIKLKSALSKLSDGSRIDPSKVEAYHFKDGNVSRIIDDSTGLIDASDIDKISNVISQEFDELMSIEAESLNV</sequence>
<dbReference type="Pfam" id="PF13175">
    <property type="entry name" value="AAA_15"/>
    <property type="match status" value="1"/>
</dbReference>
<dbReference type="InterPro" id="IPR051396">
    <property type="entry name" value="Bact_Antivir_Def_Nuclease"/>
</dbReference>
<proteinExistence type="predicted"/>
<feature type="domain" description="Endonuclease GajA/Old nuclease/RecF-like AAA" evidence="1">
    <location>
        <begin position="59"/>
        <end position="338"/>
    </location>
</feature>
<dbReference type="AlphaFoldDB" id="A0A6I4YPG6"/>
<name>A0A6I4YPG6_9DEIO</name>
<reference evidence="2 3" key="1">
    <citation type="submission" date="2019-11" db="EMBL/GenBank/DDBJ databases">
        <title>Genome sequence of Deinococcus xianganensis Y35, AI-2 producing algicidal bacterium, isolated from lake water.</title>
        <authorList>
            <person name="Li Y."/>
        </authorList>
    </citation>
    <scope>NUCLEOTIDE SEQUENCE [LARGE SCALE GENOMIC DNA]</scope>
    <source>
        <strain evidence="2 3">Y35</strain>
    </source>
</reference>
<dbReference type="RefSeq" id="WP_160977988.1">
    <property type="nucleotide sequence ID" value="NZ_WVHK01000018.1"/>
</dbReference>
<organism evidence="2 3">
    <name type="scientific">Deinococcus xianganensis</name>
    <dbReference type="NCBI Taxonomy" id="1507289"/>
    <lineage>
        <taxon>Bacteria</taxon>
        <taxon>Thermotogati</taxon>
        <taxon>Deinococcota</taxon>
        <taxon>Deinococci</taxon>
        <taxon>Deinococcales</taxon>
        <taxon>Deinococcaceae</taxon>
        <taxon>Deinococcus</taxon>
    </lineage>
</organism>
<evidence type="ECO:0000313" key="2">
    <source>
        <dbReference type="EMBL" id="MXV19365.1"/>
    </source>
</evidence>
<keyword evidence="3" id="KW-1185">Reference proteome</keyword>
<protein>
    <submittedName>
        <fullName evidence="2">AAA family ATPase</fullName>
    </submittedName>
</protein>
<dbReference type="Proteomes" id="UP000430519">
    <property type="component" value="Unassembled WGS sequence"/>
</dbReference>
<dbReference type="PANTHER" id="PTHR43581">
    <property type="entry name" value="ATP/GTP PHOSPHATASE"/>
    <property type="match status" value="1"/>
</dbReference>
<dbReference type="SUPFAM" id="SSF52540">
    <property type="entry name" value="P-loop containing nucleoside triphosphate hydrolases"/>
    <property type="match status" value="1"/>
</dbReference>
<dbReference type="InterPro" id="IPR041685">
    <property type="entry name" value="AAA_GajA/Old/RecF-like"/>
</dbReference>
<dbReference type="EMBL" id="WVHK01000018">
    <property type="protein sequence ID" value="MXV19365.1"/>
    <property type="molecule type" value="Genomic_DNA"/>
</dbReference>
<dbReference type="InterPro" id="IPR027417">
    <property type="entry name" value="P-loop_NTPase"/>
</dbReference>
<comment type="caution">
    <text evidence="2">The sequence shown here is derived from an EMBL/GenBank/DDBJ whole genome shotgun (WGS) entry which is preliminary data.</text>
</comment>
<accession>A0A6I4YPG6</accession>
<evidence type="ECO:0000313" key="3">
    <source>
        <dbReference type="Proteomes" id="UP000430519"/>
    </source>
</evidence>